<feature type="transmembrane region" description="Helical" evidence="1">
    <location>
        <begin position="49"/>
        <end position="70"/>
    </location>
</feature>
<feature type="transmembrane region" description="Helical" evidence="1">
    <location>
        <begin position="208"/>
        <end position="229"/>
    </location>
</feature>
<accession>A0AAV3X8A1</accession>
<evidence type="ECO:0000256" key="1">
    <source>
        <dbReference type="SAM" id="Phobius"/>
    </source>
</evidence>
<reference evidence="2" key="1">
    <citation type="submission" date="2019-10" db="EMBL/GenBank/DDBJ databases">
        <title>Draft genome sequece of Microseira wollei NIES-4236.</title>
        <authorList>
            <person name="Yamaguchi H."/>
            <person name="Suzuki S."/>
            <person name="Kawachi M."/>
        </authorList>
    </citation>
    <scope>NUCLEOTIDE SEQUENCE</scope>
    <source>
        <strain evidence="2">NIES-4236</strain>
    </source>
</reference>
<evidence type="ECO:0008006" key="4">
    <source>
        <dbReference type="Google" id="ProtNLM"/>
    </source>
</evidence>
<evidence type="ECO:0000313" key="3">
    <source>
        <dbReference type="Proteomes" id="UP001050975"/>
    </source>
</evidence>
<feature type="transmembrane region" description="Helical" evidence="1">
    <location>
        <begin position="279"/>
        <end position="306"/>
    </location>
</feature>
<keyword evidence="1" id="KW-1133">Transmembrane helix</keyword>
<feature type="transmembrane region" description="Helical" evidence="1">
    <location>
        <begin position="12"/>
        <end position="29"/>
    </location>
</feature>
<protein>
    <recommendedName>
        <fullName evidence="4">Integral membrane protein</fullName>
    </recommendedName>
</protein>
<feature type="transmembrane region" description="Helical" evidence="1">
    <location>
        <begin position="249"/>
        <end position="272"/>
    </location>
</feature>
<organism evidence="2 3">
    <name type="scientific">Microseira wollei NIES-4236</name>
    <dbReference type="NCBI Taxonomy" id="2530354"/>
    <lineage>
        <taxon>Bacteria</taxon>
        <taxon>Bacillati</taxon>
        <taxon>Cyanobacteriota</taxon>
        <taxon>Cyanophyceae</taxon>
        <taxon>Oscillatoriophycideae</taxon>
        <taxon>Aerosakkonematales</taxon>
        <taxon>Aerosakkonemataceae</taxon>
        <taxon>Microseira</taxon>
    </lineage>
</organism>
<feature type="transmembrane region" description="Helical" evidence="1">
    <location>
        <begin position="128"/>
        <end position="149"/>
    </location>
</feature>
<keyword evidence="1" id="KW-0472">Membrane</keyword>
<comment type="caution">
    <text evidence="2">The sequence shown here is derived from an EMBL/GenBank/DDBJ whole genome shotgun (WGS) entry which is preliminary data.</text>
</comment>
<keyword evidence="3" id="KW-1185">Reference proteome</keyword>
<gene>
    <name evidence="2" type="ORF">MiSe_31460</name>
</gene>
<dbReference type="Proteomes" id="UP001050975">
    <property type="component" value="Unassembled WGS sequence"/>
</dbReference>
<keyword evidence="1" id="KW-0812">Transmembrane</keyword>
<proteinExistence type="predicted"/>
<name>A0AAV3X8A1_9CYAN</name>
<dbReference type="AlphaFoldDB" id="A0AAV3X8A1"/>
<dbReference type="EMBL" id="BLAY01000044">
    <property type="protein sequence ID" value="GET38388.1"/>
    <property type="molecule type" value="Genomic_DNA"/>
</dbReference>
<sequence>MKKIISSLKPYLRWVILGGTLFFLVKTFKDNWQEVATIRITSAGWTNLAIAWLVTLLAHVWSGWVWSWILRELNQPLSGPWGVRVYLMTNFAKYLPGNIWHFYGRVRAVKTAGASGGAATLSVLLEPLLMAASALLIALICIQIVGMGLPQQYRWWQFLGLPAVLMAVHPWSLNKAIALMGRLKLQSQDSTPPHGTGFKMEHYPLIPLLGELGFVGLRSAGFLFTWIALQPVDLNQMILILGDFSLAWMLGLITPGAPGGIGVFEVTAIALLDRYFSDGLILSVVAFNRLVSILAEAAGAALALLYERWFHLIKK</sequence>
<dbReference type="RefSeq" id="WP_226581766.1">
    <property type="nucleotide sequence ID" value="NZ_BLAY01000044.1"/>
</dbReference>
<evidence type="ECO:0000313" key="2">
    <source>
        <dbReference type="EMBL" id="GET38388.1"/>
    </source>
</evidence>
<feature type="transmembrane region" description="Helical" evidence="1">
    <location>
        <begin position="155"/>
        <end position="173"/>
    </location>
</feature>